<organism evidence="2 3">
    <name type="scientific">Candidatus Shapirobacteria bacterium CG09_land_8_20_14_0_10_47_13</name>
    <dbReference type="NCBI Taxonomy" id="1974481"/>
    <lineage>
        <taxon>Bacteria</taxon>
        <taxon>Candidatus Shapironibacteriota</taxon>
    </lineage>
</organism>
<evidence type="ECO:0000259" key="1">
    <source>
        <dbReference type="Pfam" id="PF12229"/>
    </source>
</evidence>
<reference evidence="3" key="1">
    <citation type="submission" date="2017-09" db="EMBL/GenBank/DDBJ databases">
        <title>Depth-based differentiation of microbial function through sediment-hosted aquifers and enrichment of novel symbionts in the deep terrestrial subsurface.</title>
        <authorList>
            <person name="Probst A.J."/>
            <person name="Ladd B."/>
            <person name="Jarett J.K."/>
            <person name="Geller-Mcgrath D.E."/>
            <person name="Sieber C.M.K."/>
            <person name="Emerson J.B."/>
            <person name="Anantharaman K."/>
            <person name="Thomas B.C."/>
            <person name="Malmstrom R."/>
            <person name="Stieglmeier M."/>
            <person name="Klingl A."/>
            <person name="Woyke T."/>
            <person name="Ryan C.M."/>
            <person name="Banfield J.F."/>
        </authorList>
    </citation>
    <scope>NUCLEOTIDE SEQUENCE [LARGE SCALE GENOMIC DNA]</scope>
</reference>
<sequence length="455" mass="51186">MKKRQSFFRGAILGGLFLLFCFKTEHLSLALPKLMVFSQVVSGKTTDELESFLADKEKEFLGRKVVFSWQDNRHWEVIPQMIDFSLDKAKMAAAVVDAGKTEGGFSHLWDFGNFFRPEKVILPLFNFSQDKLVQITNQISKEVNQPAQDALFDFKEGKVISFQPSRAGWLFKGSEFERLVTDSFQSLSSDQADFAFDLPVVEVRPKVTTDQSNNLGIKELLAMGESFFNDSIPTRIYNIALAASRLHGIVIPPGETFSFAQNIGDISTATGYQQAYVIKNKQTILEDGGGVCQVSTTLFRAALNAGLPITERQAHYYRVGFYEQGGYPPGLDATVYPPSPDLKFKNDTGAYILIQTKIDKQKKRLAFEFYGTSDGRRVELEKPLIHSQTEPPPPIYVDEPGLPVGTEKRIDTTHWGAKVSFKRKIFTSTGELKEDRTFWSNYVAWPAVYQRGTGN</sequence>
<comment type="caution">
    <text evidence="2">The sequence shown here is derived from an EMBL/GenBank/DDBJ whole genome shotgun (WGS) entry which is preliminary data.</text>
</comment>
<evidence type="ECO:0000313" key="2">
    <source>
        <dbReference type="EMBL" id="PIS13927.1"/>
    </source>
</evidence>
<dbReference type="Pfam" id="PF04294">
    <property type="entry name" value="VanW"/>
    <property type="match status" value="1"/>
</dbReference>
<evidence type="ECO:0000313" key="3">
    <source>
        <dbReference type="Proteomes" id="UP000230033"/>
    </source>
</evidence>
<protein>
    <recommendedName>
        <fullName evidence="1">YoaR-like putative peptidoglycan binding domain-containing protein</fullName>
    </recommendedName>
</protein>
<dbReference type="EMBL" id="PEZJ01000020">
    <property type="protein sequence ID" value="PIS13927.1"/>
    <property type="molecule type" value="Genomic_DNA"/>
</dbReference>
<dbReference type="Pfam" id="PF12229">
    <property type="entry name" value="PG_binding_4"/>
    <property type="match status" value="1"/>
</dbReference>
<dbReference type="PANTHER" id="PTHR35788:SF1">
    <property type="entry name" value="EXPORTED PROTEIN"/>
    <property type="match status" value="1"/>
</dbReference>
<feature type="domain" description="YoaR-like putative peptidoglycan binding" evidence="1">
    <location>
        <begin position="75"/>
        <end position="169"/>
    </location>
</feature>
<dbReference type="AlphaFoldDB" id="A0A2H0WMN7"/>
<dbReference type="InterPro" id="IPR007391">
    <property type="entry name" value="Vancomycin_resist_VanW"/>
</dbReference>
<accession>A0A2H0WMN7</accession>
<dbReference type="InterPro" id="IPR022029">
    <property type="entry name" value="YoaR-like_PG-bd"/>
</dbReference>
<gene>
    <name evidence="2" type="ORF">COT65_01650</name>
</gene>
<dbReference type="InterPro" id="IPR052913">
    <property type="entry name" value="Glycopeptide_resist_protein"/>
</dbReference>
<proteinExistence type="predicted"/>
<dbReference type="PANTHER" id="PTHR35788">
    <property type="entry name" value="EXPORTED PROTEIN-RELATED"/>
    <property type="match status" value="1"/>
</dbReference>
<dbReference type="Proteomes" id="UP000230033">
    <property type="component" value="Unassembled WGS sequence"/>
</dbReference>
<name>A0A2H0WMN7_9BACT</name>